<dbReference type="EMBL" id="JABWDY010005847">
    <property type="protein sequence ID" value="KAF5204121.1"/>
    <property type="molecule type" value="Genomic_DNA"/>
</dbReference>
<dbReference type="AlphaFoldDB" id="A0A7J6X332"/>
<dbReference type="PANTHER" id="PTHR45089:SF24">
    <property type="entry name" value="DNAJ HEAT SHOCK N-TERMINAL DOMAIN-CONTAINING PROTEIN"/>
    <property type="match status" value="1"/>
</dbReference>
<proteinExistence type="predicted"/>
<sequence length="713" mass="80778">MDCNKDDAIKAKEIAEKKMEIQDFVGAKKTVLKAKQLYPELDSIPQMLTICDVHCAAQVKVSNTEKDWYGILQVELAADEVSIKKQYRKLALLLHPDKNKIAGAEAAFKLIGEAHRVLSDRAQRSLYDMRYKAMKERLKLPPQWQNTTHAAPKQPGVDNNFIRPQFTSVNLHREQNKPGPEHLTFWTACPFCMMRFQYFRKEVNRALVCNSCKKPFVAYDLNIQGVPPGSTSTQPTVSQPKKVSHNVPKVQPQSSARNFSSNVVDQGRYDRKTAPAEIFPDKPDTSKVKVNSETPAEENGRVTREDRRQNGKKPKFAGRKRRRSEEESSESCDTESSNSSDEVAIPEHTEGGAPVEHNSKISEGRRSARQKRQVVYNEDSDDDTVGPRRASRPSTVVGDQKKEEASKTTKADGISADLKKDKALEEQQIDVPSEGSSPNGNAKVEPCNGTAKEAADVEDNRENLNADDLIESPRNKNLPDPEFVEVVDPEFYTFDNDRKEDSFKFDQMWAVYDDMDCMPRFYARIRKILSPGFKVRITWLEADPDDDDEIEWFNEGLPVSCGKYKLGKTEITEDMNMFSHLVAWVKGPSRGTLLIYPRRGETWALFKNWDMKWSSDAENHRTYEYDFVEVLSDYDQGSGISVASLEKVKGFVSLFCRKKGVASIQIPPKELYRFSHMVPSYRTTGNEREGVSEGSFELDPASLPGNLVDPKKM</sequence>
<dbReference type="PANTHER" id="PTHR45089">
    <property type="entry name" value="DNAJ HEAT SHOCK AMINO-TERMINAL DOMAIN PROTEIN-RELATED"/>
    <property type="match status" value="1"/>
</dbReference>
<dbReference type="Proteomes" id="UP000554482">
    <property type="component" value="Unassembled WGS sequence"/>
</dbReference>
<feature type="compositionally biased region" description="Basic and acidic residues" evidence="1">
    <location>
        <begin position="453"/>
        <end position="464"/>
    </location>
</feature>
<name>A0A7J6X332_THATH</name>
<feature type="compositionally biased region" description="Polar residues" evidence="1">
    <location>
        <begin position="251"/>
        <end position="264"/>
    </location>
</feature>
<feature type="compositionally biased region" description="Basic and acidic residues" evidence="1">
    <location>
        <begin position="298"/>
        <end position="309"/>
    </location>
</feature>
<evidence type="ECO:0000259" key="2">
    <source>
        <dbReference type="PROSITE" id="PS50076"/>
    </source>
</evidence>
<dbReference type="Gene3D" id="1.10.287.110">
    <property type="entry name" value="DnaJ domain"/>
    <property type="match status" value="1"/>
</dbReference>
<feature type="region of interest" description="Disordered" evidence="1">
    <location>
        <begin position="684"/>
        <end position="713"/>
    </location>
</feature>
<feature type="compositionally biased region" description="Polar residues" evidence="1">
    <location>
        <begin position="229"/>
        <end position="241"/>
    </location>
</feature>
<feature type="compositionally biased region" description="Basic residues" evidence="1">
    <location>
        <begin position="310"/>
        <end position="322"/>
    </location>
</feature>
<dbReference type="Pfam" id="PF11926">
    <property type="entry name" value="DUF3444"/>
    <property type="match status" value="1"/>
</dbReference>
<feature type="domain" description="J" evidence="2">
    <location>
        <begin position="67"/>
        <end position="131"/>
    </location>
</feature>
<gene>
    <name evidence="3" type="ORF">FRX31_006291</name>
</gene>
<dbReference type="SMART" id="SM00271">
    <property type="entry name" value="DnaJ"/>
    <property type="match status" value="1"/>
</dbReference>
<protein>
    <submittedName>
        <fullName evidence="3">Dnaj subfamily b member</fullName>
    </submittedName>
</protein>
<dbReference type="PRINTS" id="PR00625">
    <property type="entry name" value="JDOMAIN"/>
</dbReference>
<organism evidence="3 4">
    <name type="scientific">Thalictrum thalictroides</name>
    <name type="common">Rue-anemone</name>
    <name type="synonym">Anemone thalictroides</name>
    <dbReference type="NCBI Taxonomy" id="46969"/>
    <lineage>
        <taxon>Eukaryota</taxon>
        <taxon>Viridiplantae</taxon>
        <taxon>Streptophyta</taxon>
        <taxon>Embryophyta</taxon>
        <taxon>Tracheophyta</taxon>
        <taxon>Spermatophyta</taxon>
        <taxon>Magnoliopsida</taxon>
        <taxon>Ranunculales</taxon>
        <taxon>Ranunculaceae</taxon>
        <taxon>Thalictroideae</taxon>
        <taxon>Thalictrum</taxon>
    </lineage>
</organism>
<accession>A0A7J6X332</accession>
<keyword evidence="4" id="KW-1185">Reference proteome</keyword>
<dbReference type="PROSITE" id="PS50076">
    <property type="entry name" value="DNAJ_2"/>
    <property type="match status" value="1"/>
</dbReference>
<dbReference type="SUPFAM" id="SSF46565">
    <property type="entry name" value="Chaperone J-domain"/>
    <property type="match status" value="1"/>
</dbReference>
<feature type="compositionally biased region" description="Basic and acidic residues" evidence="1">
    <location>
        <begin position="267"/>
        <end position="287"/>
    </location>
</feature>
<evidence type="ECO:0000313" key="3">
    <source>
        <dbReference type="EMBL" id="KAF5204121.1"/>
    </source>
</evidence>
<evidence type="ECO:0000256" key="1">
    <source>
        <dbReference type="SAM" id="MobiDB-lite"/>
    </source>
</evidence>
<dbReference type="InterPro" id="IPR024593">
    <property type="entry name" value="DUF3444"/>
</dbReference>
<evidence type="ECO:0000313" key="4">
    <source>
        <dbReference type="Proteomes" id="UP000554482"/>
    </source>
</evidence>
<reference evidence="3 4" key="1">
    <citation type="submission" date="2020-06" db="EMBL/GenBank/DDBJ databases">
        <title>Transcriptomic and genomic resources for Thalictrum thalictroides and T. hernandezii: Facilitating candidate gene discovery in an emerging model plant lineage.</title>
        <authorList>
            <person name="Arias T."/>
            <person name="Riano-Pachon D.M."/>
            <person name="Di Stilio V.S."/>
        </authorList>
    </citation>
    <scope>NUCLEOTIDE SEQUENCE [LARGE SCALE GENOMIC DNA]</scope>
    <source>
        <strain evidence="4">cv. WT478/WT964</strain>
        <tissue evidence="3">Leaves</tissue>
    </source>
</reference>
<dbReference type="Pfam" id="PF00226">
    <property type="entry name" value="DnaJ"/>
    <property type="match status" value="1"/>
</dbReference>
<dbReference type="InterPro" id="IPR001623">
    <property type="entry name" value="DnaJ_domain"/>
</dbReference>
<feature type="compositionally biased region" description="Basic and acidic residues" evidence="1">
    <location>
        <begin position="399"/>
        <end position="410"/>
    </location>
</feature>
<feature type="region of interest" description="Disordered" evidence="1">
    <location>
        <begin position="229"/>
        <end position="481"/>
    </location>
</feature>
<comment type="caution">
    <text evidence="3">The sequence shown here is derived from an EMBL/GenBank/DDBJ whole genome shotgun (WGS) entry which is preliminary data.</text>
</comment>
<dbReference type="CDD" id="cd06257">
    <property type="entry name" value="DnaJ"/>
    <property type="match status" value="1"/>
</dbReference>
<feature type="compositionally biased region" description="Basic and acidic residues" evidence="1">
    <location>
        <begin position="357"/>
        <end position="366"/>
    </location>
</feature>
<dbReference type="OrthoDB" id="10250354at2759"/>
<dbReference type="InterPro" id="IPR036869">
    <property type="entry name" value="J_dom_sf"/>
</dbReference>